<dbReference type="EMBL" id="BEXT01000001">
    <property type="protein sequence ID" value="GBC59334.1"/>
    <property type="molecule type" value="Genomic_DNA"/>
</dbReference>
<dbReference type="OrthoDB" id="5412074at2"/>
<dbReference type="Gene3D" id="1.10.30.50">
    <property type="match status" value="1"/>
</dbReference>
<gene>
    <name evidence="2" type="ORF">DENIS_0273</name>
</gene>
<keyword evidence="3" id="KW-1185">Reference proteome</keyword>
<evidence type="ECO:0000259" key="1">
    <source>
        <dbReference type="SMART" id="SM00507"/>
    </source>
</evidence>
<reference evidence="3" key="1">
    <citation type="submission" date="2017-11" db="EMBL/GenBank/DDBJ databases">
        <authorList>
            <person name="Watanabe M."/>
            <person name="Kojima H."/>
        </authorList>
    </citation>
    <scope>NUCLEOTIDE SEQUENCE [LARGE SCALE GENOMIC DNA]</scope>
    <source>
        <strain evidence="3">Tokyo 01</strain>
    </source>
</reference>
<dbReference type="GO" id="GO:0003676">
    <property type="term" value="F:nucleic acid binding"/>
    <property type="evidence" value="ECO:0007669"/>
    <property type="project" value="InterPro"/>
</dbReference>
<dbReference type="PANTHER" id="PTHR33877:SF2">
    <property type="entry name" value="OS07G0170200 PROTEIN"/>
    <property type="match status" value="1"/>
</dbReference>
<proteinExistence type="predicted"/>
<organism evidence="2 3">
    <name type="scientific">Desulfonema ishimotonii</name>
    <dbReference type="NCBI Taxonomy" id="45657"/>
    <lineage>
        <taxon>Bacteria</taxon>
        <taxon>Pseudomonadati</taxon>
        <taxon>Thermodesulfobacteriota</taxon>
        <taxon>Desulfobacteria</taxon>
        <taxon>Desulfobacterales</taxon>
        <taxon>Desulfococcaceae</taxon>
        <taxon>Desulfonema</taxon>
    </lineage>
</organism>
<dbReference type="CDD" id="cd00085">
    <property type="entry name" value="HNHc"/>
    <property type="match status" value="1"/>
</dbReference>
<accession>A0A401FQV0</accession>
<dbReference type="SMART" id="SM00507">
    <property type="entry name" value="HNHc"/>
    <property type="match status" value="1"/>
</dbReference>
<evidence type="ECO:0000313" key="2">
    <source>
        <dbReference type="EMBL" id="GBC59334.1"/>
    </source>
</evidence>
<dbReference type="InterPro" id="IPR052892">
    <property type="entry name" value="NA-targeting_endonuclease"/>
</dbReference>
<name>A0A401FQV0_9BACT</name>
<dbReference type="RefSeq" id="WP_124326854.1">
    <property type="nucleotide sequence ID" value="NZ_BEXT01000001.1"/>
</dbReference>
<reference evidence="3" key="2">
    <citation type="submission" date="2019-01" db="EMBL/GenBank/DDBJ databases">
        <title>Genome sequence of Desulfonema ishimotonii strain Tokyo 01.</title>
        <authorList>
            <person name="Fukui M."/>
        </authorList>
    </citation>
    <scope>NUCLEOTIDE SEQUENCE [LARGE SCALE GENOMIC DNA]</scope>
    <source>
        <strain evidence="3">Tokyo 01</strain>
    </source>
</reference>
<dbReference type="PANTHER" id="PTHR33877">
    <property type="entry name" value="SLL1193 PROTEIN"/>
    <property type="match status" value="1"/>
</dbReference>
<dbReference type="GO" id="GO:0008270">
    <property type="term" value="F:zinc ion binding"/>
    <property type="evidence" value="ECO:0007669"/>
    <property type="project" value="InterPro"/>
</dbReference>
<dbReference type="Proteomes" id="UP000288096">
    <property type="component" value="Unassembled WGS sequence"/>
</dbReference>
<feature type="domain" description="HNH nuclease" evidence="1">
    <location>
        <begin position="217"/>
        <end position="267"/>
    </location>
</feature>
<dbReference type="Pfam" id="PF01844">
    <property type="entry name" value="HNH"/>
    <property type="match status" value="1"/>
</dbReference>
<comment type="caution">
    <text evidence="2">The sequence shown here is derived from an EMBL/GenBank/DDBJ whole genome shotgun (WGS) entry which is preliminary data.</text>
</comment>
<keyword evidence="2" id="KW-0255">Endonuclease</keyword>
<dbReference type="AlphaFoldDB" id="A0A401FQV0"/>
<dbReference type="InterPro" id="IPR003615">
    <property type="entry name" value="HNH_nuc"/>
</dbReference>
<sequence>MKVYVKSETGKWLMPTNPANARILLKKGKAKVIGRTPFVIRLLYETGEYVQPVTVGIDDGGINIGIAAVSNGSVLFQQELVLRSDIKSKLDTRRQYRRSRRNRKTRYRKARFLNRKQSLPVCKICGGNAPASKIICRKCLNAAGGVHQKYAGIQKTHFRLPPSVRAKKNAVIRTVRQIPLPISAIRLEDAYFDFQAMENPDISGDRYQHGELFYHKNFKQAGLVRDKFRCRVCGSESSLQCHHIRSKAEGGTDKLSNLMTLCKDCHGRHHKKGLKLPKQKSSFYISAAHVQQGKHYLQAELSETAFLTRTFGYITSHYRNRAGIEKSHVNDAVIIADKKAVPVTHYIKSKHIQTRKRSLHEATARKGRKIPNRTQKRNCKNVSALKGFRRWDTVRYKGQTGFISGFTGTSSCYIVNVEGDYIRNPGKKYKQVSLGKVVRLHNNKSVISQRADSSPTFAIAQEGDFSAES</sequence>
<protein>
    <submittedName>
        <fullName evidence="2">HNH endonuclease</fullName>
    </submittedName>
</protein>
<keyword evidence="2" id="KW-0540">Nuclease</keyword>
<dbReference type="GO" id="GO:0004519">
    <property type="term" value="F:endonuclease activity"/>
    <property type="evidence" value="ECO:0007669"/>
    <property type="project" value="UniProtKB-KW"/>
</dbReference>
<keyword evidence="2" id="KW-0378">Hydrolase</keyword>
<dbReference type="InterPro" id="IPR025938">
    <property type="entry name" value="RRXRR_dom"/>
</dbReference>
<dbReference type="Pfam" id="PF14239">
    <property type="entry name" value="RRXRR"/>
    <property type="match status" value="2"/>
</dbReference>
<evidence type="ECO:0000313" key="3">
    <source>
        <dbReference type="Proteomes" id="UP000288096"/>
    </source>
</evidence>
<dbReference type="InterPro" id="IPR002711">
    <property type="entry name" value="HNH"/>
</dbReference>